<feature type="non-terminal residue" evidence="1">
    <location>
        <position position="1"/>
    </location>
</feature>
<protein>
    <submittedName>
        <fullName evidence="1">Uncharacterized protein</fullName>
    </submittedName>
</protein>
<keyword evidence="2" id="KW-1185">Reference proteome</keyword>
<dbReference type="AlphaFoldDB" id="A0A5M3N639"/>
<dbReference type="GeneID" id="19207028"/>
<dbReference type="OMA" id="EMFRIER"/>
<proteinExistence type="predicted"/>
<dbReference type="KEGG" id="cput:CONPUDRAFT_44902"/>
<dbReference type="Proteomes" id="UP000053558">
    <property type="component" value="Unassembled WGS sequence"/>
</dbReference>
<organism evidence="1 2">
    <name type="scientific">Coniophora puteana (strain RWD-64-598)</name>
    <name type="common">Brown rot fungus</name>
    <dbReference type="NCBI Taxonomy" id="741705"/>
    <lineage>
        <taxon>Eukaryota</taxon>
        <taxon>Fungi</taxon>
        <taxon>Dikarya</taxon>
        <taxon>Basidiomycota</taxon>
        <taxon>Agaricomycotina</taxon>
        <taxon>Agaricomycetes</taxon>
        <taxon>Agaricomycetidae</taxon>
        <taxon>Boletales</taxon>
        <taxon>Coniophorineae</taxon>
        <taxon>Coniophoraceae</taxon>
        <taxon>Coniophora</taxon>
    </lineage>
</organism>
<accession>A0A5M3N639</accession>
<name>A0A5M3N639_CONPW</name>
<comment type="caution">
    <text evidence="1">The sequence shown here is derived from an EMBL/GenBank/DDBJ whole genome shotgun (WGS) entry which is preliminary data.</text>
</comment>
<dbReference type="EMBL" id="JH711573">
    <property type="protein sequence ID" value="EIW86325.1"/>
    <property type="molecule type" value="Genomic_DNA"/>
</dbReference>
<sequence length="54" mass="6297">GHIGVHHPREMFRIERDYSGGELPQFTAVYPLELEGRVRSSRLSLFLNQLICDR</sequence>
<dbReference type="OrthoDB" id="2190159at2759"/>
<gene>
    <name evidence="1" type="ORF">CONPUDRAFT_44902</name>
</gene>
<evidence type="ECO:0000313" key="2">
    <source>
        <dbReference type="Proteomes" id="UP000053558"/>
    </source>
</evidence>
<reference evidence="2" key="1">
    <citation type="journal article" date="2012" name="Science">
        <title>The Paleozoic origin of enzymatic lignin decomposition reconstructed from 31 fungal genomes.</title>
        <authorList>
            <person name="Floudas D."/>
            <person name="Binder M."/>
            <person name="Riley R."/>
            <person name="Barry K."/>
            <person name="Blanchette R.A."/>
            <person name="Henrissat B."/>
            <person name="Martinez A.T."/>
            <person name="Otillar R."/>
            <person name="Spatafora J.W."/>
            <person name="Yadav J.S."/>
            <person name="Aerts A."/>
            <person name="Benoit I."/>
            <person name="Boyd A."/>
            <person name="Carlson A."/>
            <person name="Copeland A."/>
            <person name="Coutinho P.M."/>
            <person name="de Vries R.P."/>
            <person name="Ferreira P."/>
            <person name="Findley K."/>
            <person name="Foster B."/>
            <person name="Gaskell J."/>
            <person name="Glotzer D."/>
            <person name="Gorecki P."/>
            <person name="Heitman J."/>
            <person name="Hesse C."/>
            <person name="Hori C."/>
            <person name="Igarashi K."/>
            <person name="Jurgens J.A."/>
            <person name="Kallen N."/>
            <person name="Kersten P."/>
            <person name="Kohler A."/>
            <person name="Kuees U."/>
            <person name="Kumar T.K.A."/>
            <person name="Kuo A."/>
            <person name="LaButti K."/>
            <person name="Larrondo L.F."/>
            <person name="Lindquist E."/>
            <person name="Ling A."/>
            <person name="Lombard V."/>
            <person name="Lucas S."/>
            <person name="Lundell T."/>
            <person name="Martin R."/>
            <person name="McLaughlin D.J."/>
            <person name="Morgenstern I."/>
            <person name="Morin E."/>
            <person name="Murat C."/>
            <person name="Nagy L.G."/>
            <person name="Nolan M."/>
            <person name="Ohm R.A."/>
            <person name="Patyshakuliyeva A."/>
            <person name="Rokas A."/>
            <person name="Ruiz-Duenas F.J."/>
            <person name="Sabat G."/>
            <person name="Salamov A."/>
            <person name="Samejima M."/>
            <person name="Schmutz J."/>
            <person name="Slot J.C."/>
            <person name="St John F."/>
            <person name="Stenlid J."/>
            <person name="Sun H."/>
            <person name="Sun S."/>
            <person name="Syed K."/>
            <person name="Tsang A."/>
            <person name="Wiebenga A."/>
            <person name="Young D."/>
            <person name="Pisabarro A."/>
            <person name="Eastwood D.C."/>
            <person name="Martin F."/>
            <person name="Cullen D."/>
            <person name="Grigoriev I.V."/>
            <person name="Hibbett D.S."/>
        </authorList>
    </citation>
    <scope>NUCLEOTIDE SEQUENCE [LARGE SCALE GENOMIC DNA]</scope>
    <source>
        <strain evidence="2">RWD-64-598 SS2</strain>
    </source>
</reference>
<dbReference type="RefSeq" id="XP_007762477.1">
    <property type="nucleotide sequence ID" value="XM_007764287.1"/>
</dbReference>
<evidence type="ECO:0000313" key="1">
    <source>
        <dbReference type="EMBL" id="EIW86325.1"/>
    </source>
</evidence>